<name>A0AAD5XD39_9FUNG</name>
<keyword evidence="11" id="KW-1185">Reference proteome</keyword>
<evidence type="ECO:0000256" key="4">
    <source>
        <dbReference type="ARBA" id="ARBA00022723"/>
    </source>
</evidence>
<dbReference type="CDD" id="cd00883">
    <property type="entry name" value="beta_CA_cladeA"/>
    <property type="match status" value="1"/>
</dbReference>
<dbReference type="InterPro" id="IPR015892">
    <property type="entry name" value="Carbonic_anhydrase_CS"/>
</dbReference>
<evidence type="ECO:0000256" key="7">
    <source>
        <dbReference type="ARBA" id="ARBA00031969"/>
    </source>
</evidence>
<dbReference type="GO" id="GO:0015976">
    <property type="term" value="P:carbon utilization"/>
    <property type="evidence" value="ECO:0007669"/>
    <property type="project" value="InterPro"/>
</dbReference>
<comment type="similarity">
    <text evidence="1">Belongs to the beta-class carbonic anhydrase family.</text>
</comment>
<sequence length="389" mass="42652">MEDMNDKTPTTTATATTQLNSHVTNIVTAANQHYHHNHNPPRNINPVVTNNAIILQQQHHHEPAIQSPLHRALSSFESGVNTPLSDAAWSTTSATPPTRLETLLDVLDNNRKWADQIVTTHPGLFEKLEKKQEPDILWIGCSDARVPAENICGLGPGDLFVHRNIANVVVHTDLSMLSVLQYAVDILKVKHIVVCGHYKCGGCMSAMSNKQFGLIDNWLRNIKDIYSANSSQLDSLPEAEKGDVLVELNVAKSVLNLCHTTIVQNAWDRKQQLSIHGWVYRLSDGILEDLELCINHKEEVNSIYTYVTNTGIHTAKRRGTVSSGIGGARSPISLASMSKVPSAINSWAGALTTQSPSRSSATPSALNKKELASMAESLSQELANIQMEQ</sequence>
<dbReference type="GO" id="GO:0004089">
    <property type="term" value="F:carbonate dehydratase activity"/>
    <property type="evidence" value="ECO:0007669"/>
    <property type="project" value="UniProtKB-EC"/>
</dbReference>
<dbReference type="Proteomes" id="UP001211907">
    <property type="component" value="Unassembled WGS sequence"/>
</dbReference>
<evidence type="ECO:0000256" key="9">
    <source>
        <dbReference type="PIRSR" id="PIRSR601765-1"/>
    </source>
</evidence>
<keyword evidence="6" id="KW-0456">Lyase</keyword>
<protein>
    <recommendedName>
        <fullName evidence="3">Carbonic anhydrase</fullName>
        <ecNumber evidence="2">4.2.1.1</ecNumber>
    </recommendedName>
    <alternativeName>
        <fullName evidence="7">Carbonate dehydratase</fullName>
    </alternativeName>
</protein>
<evidence type="ECO:0000256" key="3">
    <source>
        <dbReference type="ARBA" id="ARBA00014628"/>
    </source>
</evidence>
<evidence type="ECO:0000256" key="1">
    <source>
        <dbReference type="ARBA" id="ARBA00006217"/>
    </source>
</evidence>
<dbReference type="InterPro" id="IPR001765">
    <property type="entry name" value="Carbonic_anhydrase"/>
</dbReference>
<evidence type="ECO:0000256" key="8">
    <source>
        <dbReference type="ARBA" id="ARBA00048348"/>
    </source>
</evidence>
<comment type="cofactor">
    <cofactor evidence="9">
        <name>Zn(2+)</name>
        <dbReference type="ChEBI" id="CHEBI:29105"/>
    </cofactor>
    <text evidence="9">Binds 1 zinc ion per subunit.</text>
</comment>
<accession>A0AAD5XD39</accession>
<dbReference type="Pfam" id="PF00484">
    <property type="entry name" value="Pro_CA"/>
    <property type="match status" value="1"/>
</dbReference>
<reference evidence="10" key="1">
    <citation type="submission" date="2020-05" db="EMBL/GenBank/DDBJ databases">
        <title>Phylogenomic resolution of chytrid fungi.</title>
        <authorList>
            <person name="Stajich J.E."/>
            <person name="Amses K."/>
            <person name="Simmons R."/>
            <person name="Seto K."/>
            <person name="Myers J."/>
            <person name="Bonds A."/>
            <person name="Quandt C.A."/>
            <person name="Barry K."/>
            <person name="Liu P."/>
            <person name="Grigoriev I."/>
            <person name="Longcore J.E."/>
            <person name="James T.Y."/>
        </authorList>
    </citation>
    <scope>NUCLEOTIDE SEQUENCE</scope>
    <source>
        <strain evidence="10">JEL0513</strain>
    </source>
</reference>
<dbReference type="SUPFAM" id="SSF53056">
    <property type="entry name" value="beta-carbonic anhydrase, cab"/>
    <property type="match status" value="1"/>
</dbReference>
<dbReference type="NCBIfam" id="NF007756">
    <property type="entry name" value="PRK10437.1"/>
    <property type="match status" value="1"/>
</dbReference>
<feature type="binding site" evidence="9">
    <location>
        <position position="143"/>
    </location>
    <ligand>
        <name>Zn(2+)</name>
        <dbReference type="ChEBI" id="CHEBI:29105"/>
    </ligand>
</feature>
<evidence type="ECO:0000256" key="6">
    <source>
        <dbReference type="ARBA" id="ARBA00023239"/>
    </source>
</evidence>
<dbReference type="PROSITE" id="PS00705">
    <property type="entry name" value="PROK_CO2_ANHYDRASE_2"/>
    <property type="match status" value="1"/>
</dbReference>
<feature type="binding site" evidence="9">
    <location>
        <position position="141"/>
    </location>
    <ligand>
        <name>Zn(2+)</name>
        <dbReference type="ChEBI" id="CHEBI:29105"/>
    </ligand>
</feature>
<dbReference type="FunFam" id="3.40.1050.10:FF:000001">
    <property type="entry name" value="Carbonic anhydrase"/>
    <property type="match status" value="1"/>
</dbReference>
<dbReference type="EMBL" id="JADGJH010000741">
    <property type="protein sequence ID" value="KAJ3123378.1"/>
    <property type="molecule type" value="Genomic_DNA"/>
</dbReference>
<organism evidence="10 11">
    <name type="scientific">Physocladia obscura</name>
    <dbReference type="NCBI Taxonomy" id="109957"/>
    <lineage>
        <taxon>Eukaryota</taxon>
        <taxon>Fungi</taxon>
        <taxon>Fungi incertae sedis</taxon>
        <taxon>Chytridiomycota</taxon>
        <taxon>Chytridiomycota incertae sedis</taxon>
        <taxon>Chytridiomycetes</taxon>
        <taxon>Chytridiales</taxon>
        <taxon>Chytriomycetaceae</taxon>
        <taxon>Physocladia</taxon>
    </lineage>
</organism>
<evidence type="ECO:0000313" key="10">
    <source>
        <dbReference type="EMBL" id="KAJ3123378.1"/>
    </source>
</evidence>
<evidence type="ECO:0000256" key="5">
    <source>
        <dbReference type="ARBA" id="ARBA00022833"/>
    </source>
</evidence>
<keyword evidence="4 9" id="KW-0479">Metal-binding</keyword>
<dbReference type="EC" id="4.2.1.1" evidence="2"/>
<dbReference type="InterPro" id="IPR036874">
    <property type="entry name" value="Carbonic_anhydrase_sf"/>
</dbReference>
<dbReference type="Gene3D" id="3.40.1050.10">
    <property type="entry name" value="Carbonic anhydrase"/>
    <property type="match status" value="1"/>
</dbReference>
<gene>
    <name evidence="10" type="ORF">HK100_011625</name>
</gene>
<evidence type="ECO:0000313" key="11">
    <source>
        <dbReference type="Proteomes" id="UP001211907"/>
    </source>
</evidence>
<dbReference type="PANTHER" id="PTHR11002">
    <property type="entry name" value="CARBONIC ANHYDRASE"/>
    <property type="match status" value="1"/>
</dbReference>
<dbReference type="GO" id="GO:0008270">
    <property type="term" value="F:zinc ion binding"/>
    <property type="evidence" value="ECO:0007669"/>
    <property type="project" value="InterPro"/>
</dbReference>
<proteinExistence type="inferred from homology"/>
<evidence type="ECO:0000256" key="2">
    <source>
        <dbReference type="ARBA" id="ARBA00012925"/>
    </source>
</evidence>
<dbReference type="AlphaFoldDB" id="A0AAD5XD39"/>
<comment type="caution">
    <text evidence="10">The sequence shown here is derived from an EMBL/GenBank/DDBJ whole genome shotgun (WGS) entry which is preliminary data.</text>
</comment>
<feature type="binding site" evidence="9">
    <location>
        <position position="200"/>
    </location>
    <ligand>
        <name>Zn(2+)</name>
        <dbReference type="ChEBI" id="CHEBI:29105"/>
    </ligand>
</feature>
<feature type="binding site" evidence="9">
    <location>
        <position position="197"/>
    </location>
    <ligand>
        <name>Zn(2+)</name>
        <dbReference type="ChEBI" id="CHEBI:29105"/>
    </ligand>
</feature>
<dbReference type="SMART" id="SM00947">
    <property type="entry name" value="Pro_CA"/>
    <property type="match status" value="1"/>
</dbReference>
<dbReference type="PANTHER" id="PTHR11002:SF76">
    <property type="entry name" value="CARBONIC ANHYDRASE"/>
    <property type="match status" value="1"/>
</dbReference>
<keyword evidence="5 9" id="KW-0862">Zinc</keyword>
<comment type="catalytic activity">
    <reaction evidence="8">
        <text>hydrogencarbonate + H(+) = CO2 + H2O</text>
        <dbReference type="Rhea" id="RHEA:10748"/>
        <dbReference type="ChEBI" id="CHEBI:15377"/>
        <dbReference type="ChEBI" id="CHEBI:15378"/>
        <dbReference type="ChEBI" id="CHEBI:16526"/>
        <dbReference type="ChEBI" id="CHEBI:17544"/>
        <dbReference type="EC" id="4.2.1.1"/>
    </reaction>
</comment>